<accession>A0A5C6RKU3</accession>
<keyword evidence="3" id="KW-1185">Reference proteome</keyword>
<keyword evidence="1" id="KW-1133">Transmembrane helix</keyword>
<evidence type="ECO:0000256" key="1">
    <source>
        <dbReference type="SAM" id="Phobius"/>
    </source>
</evidence>
<proteinExistence type="predicted"/>
<evidence type="ECO:0000313" key="2">
    <source>
        <dbReference type="EMBL" id="TXB62857.1"/>
    </source>
</evidence>
<dbReference type="Proteomes" id="UP000321580">
    <property type="component" value="Unassembled WGS sequence"/>
</dbReference>
<feature type="transmembrane region" description="Helical" evidence="1">
    <location>
        <begin position="34"/>
        <end position="54"/>
    </location>
</feature>
<comment type="caution">
    <text evidence="2">The sequence shown here is derived from an EMBL/GenBank/DDBJ whole genome shotgun (WGS) entry which is preliminary data.</text>
</comment>
<keyword evidence="1" id="KW-0812">Transmembrane</keyword>
<evidence type="ECO:0000313" key="3">
    <source>
        <dbReference type="Proteomes" id="UP000321580"/>
    </source>
</evidence>
<name>A0A5C6RKU3_9BACT</name>
<sequence length="76" mass="8412">MRTHTTLYQAIFTFMGGAVAAIWLLLTIAGYLGIFGHIVFLGAAAWFFELYSVAQRETLGHRAPQKPKQRESAPTA</sequence>
<reference evidence="2 3" key="1">
    <citation type="submission" date="2019-08" db="EMBL/GenBank/DDBJ databases">
        <title>Genome of Phaeodactylibacter luteus.</title>
        <authorList>
            <person name="Bowman J.P."/>
        </authorList>
    </citation>
    <scope>NUCLEOTIDE SEQUENCE [LARGE SCALE GENOMIC DNA]</scope>
    <source>
        <strain evidence="2 3">KCTC 42180</strain>
    </source>
</reference>
<dbReference type="AlphaFoldDB" id="A0A5C6RKU3"/>
<keyword evidence="1" id="KW-0472">Membrane</keyword>
<feature type="transmembrane region" description="Helical" evidence="1">
    <location>
        <begin position="7"/>
        <end position="28"/>
    </location>
</feature>
<dbReference type="EMBL" id="VOOR01000022">
    <property type="protein sequence ID" value="TXB62857.1"/>
    <property type="molecule type" value="Genomic_DNA"/>
</dbReference>
<organism evidence="2 3">
    <name type="scientific">Phaeodactylibacter luteus</name>
    <dbReference type="NCBI Taxonomy" id="1564516"/>
    <lineage>
        <taxon>Bacteria</taxon>
        <taxon>Pseudomonadati</taxon>
        <taxon>Bacteroidota</taxon>
        <taxon>Saprospiria</taxon>
        <taxon>Saprospirales</taxon>
        <taxon>Haliscomenobacteraceae</taxon>
        <taxon>Phaeodactylibacter</taxon>
    </lineage>
</organism>
<protein>
    <submittedName>
        <fullName evidence="2">Uncharacterized protein</fullName>
    </submittedName>
</protein>
<gene>
    <name evidence="2" type="ORF">FRY97_11710</name>
</gene>
<dbReference type="OrthoDB" id="9980801at2"/>
<dbReference type="RefSeq" id="WP_147167725.1">
    <property type="nucleotide sequence ID" value="NZ_VOOR01000022.1"/>
</dbReference>